<dbReference type="EMBL" id="MVGC01000103">
    <property type="protein sequence ID" value="RJE23849.1"/>
    <property type="molecule type" value="Genomic_DNA"/>
</dbReference>
<comment type="caution">
    <text evidence="2">The sequence shown here is derived from an EMBL/GenBank/DDBJ whole genome shotgun (WGS) entry which is preliminary data.</text>
</comment>
<dbReference type="Proteomes" id="UP000266188">
    <property type="component" value="Unassembled WGS sequence"/>
</dbReference>
<accession>A0A3A2ZKV7</accession>
<sequence length="224" mass="25004">MVSGKLITILAAAFTVVGAIEAPLPGYEVEDLTWEVEHTEGQPAAHLNGTIQQIHDQILELNPDFKLQQFSPVEKREESDLLAKLATRDCVVCSNFPGTQRSRVYQGIDYLRGIKGKPWLGPGPGKCIRVSCAYNAAIWWCNDEVSATVPCVINTMLIHFHLQNKEIKILPSFTNIAQGASLICQQCTTTGKSAFEQDQPWVHVVSGQDFHQDNWNVIVRWNEC</sequence>
<dbReference type="STRING" id="2070753.A0A3A2ZKV7"/>
<reference evidence="3" key="1">
    <citation type="submission" date="2017-02" db="EMBL/GenBank/DDBJ databases">
        <authorList>
            <person name="Tafer H."/>
            <person name="Lopandic K."/>
        </authorList>
    </citation>
    <scope>NUCLEOTIDE SEQUENCE [LARGE SCALE GENOMIC DNA]</scope>
    <source>
        <strain evidence="3">CBS 366.77</strain>
    </source>
</reference>
<keyword evidence="3" id="KW-1185">Reference proteome</keyword>
<protein>
    <recommendedName>
        <fullName evidence="4">Secreted protein</fullName>
    </recommendedName>
</protein>
<evidence type="ECO:0008006" key="4">
    <source>
        <dbReference type="Google" id="ProtNLM"/>
    </source>
</evidence>
<evidence type="ECO:0000256" key="1">
    <source>
        <dbReference type="SAM" id="SignalP"/>
    </source>
</evidence>
<feature type="signal peptide" evidence="1">
    <location>
        <begin position="1"/>
        <end position="19"/>
    </location>
</feature>
<dbReference type="PANTHER" id="PTHR35605:SF1">
    <property type="entry name" value="ECP2 EFFECTOR PROTEIN DOMAIN-CONTAINING PROTEIN-RELATED"/>
    <property type="match status" value="1"/>
</dbReference>
<gene>
    <name evidence="2" type="ORF">PHISCL_03821</name>
</gene>
<keyword evidence="1" id="KW-0732">Signal</keyword>
<feature type="chain" id="PRO_5017216998" description="Secreted protein" evidence="1">
    <location>
        <begin position="20"/>
        <end position="224"/>
    </location>
</feature>
<evidence type="ECO:0000313" key="3">
    <source>
        <dbReference type="Proteomes" id="UP000266188"/>
    </source>
</evidence>
<dbReference type="AlphaFoldDB" id="A0A3A2ZKV7"/>
<organism evidence="2 3">
    <name type="scientific">Aspergillus sclerotialis</name>
    <dbReference type="NCBI Taxonomy" id="2070753"/>
    <lineage>
        <taxon>Eukaryota</taxon>
        <taxon>Fungi</taxon>
        <taxon>Dikarya</taxon>
        <taxon>Ascomycota</taxon>
        <taxon>Pezizomycotina</taxon>
        <taxon>Eurotiomycetes</taxon>
        <taxon>Eurotiomycetidae</taxon>
        <taxon>Eurotiales</taxon>
        <taxon>Aspergillaceae</taxon>
        <taxon>Aspergillus</taxon>
        <taxon>Aspergillus subgen. Polypaecilum</taxon>
    </lineage>
</organism>
<proteinExistence type="predicted"/>
<name>A0A3A2ZKV7_9EURO</name>
<evidence type="ECO:0000313" key="2">
    <source>
        <dbReference type="EMBL" id="RJE23849.1"/>
    </source>
</evidence>
<dbReference type="PANTHER" id="PTHR35605">
    <property type="entry name" value="ECP2 EFFECTOR PROTEIN DOMAIN-CONTAINING PROTEIN-RELATED"/>
    <property type="match status" value="1"/>
</dbReference>
<dbReference type="OrthoDB" id="3552888at2759"/>